<keyword evidence="3" id="KW-1185">Reference proteome</keyword>
<evidence type="ECO:0000256" key="1">
    <source>
        <dbReference type="SAM" id="Phobius"/>
    </source>
</evidence>
<proteinExistence type="predicted"/>
<comment type="caution">
    <text evidence="2">The sequence shown here is derived from an EMBL/GenBank/DDBJ whole genome shotgun (WGS) entry which is preliminary data.</text>
</comment>
<protein>
    <submittedName>
        <fullName evidence="2">Secreted protein</fullName>
    </submittedName>
</protein>
<gene>
    <name evidence="2" type="ORF">MBAV_004147</name>
</gene>
<keyword evidence="1" id="KW-0472">Membrane</keyword>
<dbReference type="AlphaFoldDB" id="A0A0F3GP54"/>
<evidence type="ECO:0000313" key="3">
    <source>
        <dbReference type="Proteomes" id="UP000033423"/>
    </source>
</evidence>
<keyword evidence="1" id="KW-1133">Transmembrane helix</keyword>
<sequence>MIDLTPLMVLIASSILSVTSMSMISGLAPGSLVVMLTMGKSTRGSRSTPMSG</sequence>
<reference evidence="2 3" key="1">
    <citation type="submission" date="2015-02" db="EMBL/GenBank/DDBJ databases">
        <title>Single-cell genomics of uncultivated deep-branching MTB reveals a conserved set of magnetosome genes.</title>
        <authorList>
            <person name="Kolinko S."/>
            <person name="Richter M."/>
            <person name="Glockner F.O."/>
            <person name="Brachmann A."/>
            <person name="Schuler D."/>
        </authorList>
    </citation>
    <scope>NUCLEOTIDE SEQUENCE [LARGE SCALE GENOMIC DNA]</scope>
    <source>
        <strain evidence="2">TM-1</strain>
    </source>
</reference>
<dbReference type="Proteomes" id="UP000033423">
    <property type="component" value="Unassembled WGS sequence"/>
</dbReference>
<organism evidence="2 3">
    <name type="scientific">Candidatus Magnetobacterium bavaricum</name>
    <dbReference type="NCBI Taxonomy" id="29290"/>
    <lineage>
        <taxon>Bacteria</taxon>
        <taxon>Pseudomonadati</taxon>
        <taxon>Nitrospirota</taxon>
        <taxon>Thermodesulfovibrionia</taxon>
        <taxon>Thermodesulfovibrionales</taxon>
        <taxon>Candidatus Magnetobacteriaceae</taxon>
        <taxon>Candidatus Magnetobacterium</taxon>
    </lineage>
</organism>
<keyword evidence="1" id="KW-0812">Transmembrane</keyword>
<evidence type="ECO:0000313" key="2">
    <source>
        <dbReference type="EMBL" id="KJU83661.1"/>
    </source>
</evidence>
<dbReference type="EMBL" id="LACI01001794">
    <property type="protein sequence ID" value="KJU83661.1"/>
    <property type="molecule type" value="Genomic_DNA"/>
</dbReference>
<accession>A0A0F3GP54</accession>
<feature type="transmembrane region" description="Helical" evidence="1">
    <location>
        <begin position="6"/>
        <end position="36"/>
    </location>
</feature>
<name>A0A0F3GP54_9BACT</name>